<evidence type="ECO:0000313" key="1">
    <source>
        <dbReference type="EMBL" id="VDM34681.1"/>
    </source>
</evidence>
<proteinExistence type="predicted"/>
<evidence type="ECO:0000313" key="2">
    <source>
        <dbReference type="Proteomes" id="UP000050794"/>
    </source>
</evidence>
<protein>
    <submittedName>
        <fullName evidence="3">DNA-directed RNA polymerase</fullName>
    </submittedName>
</protein>
<evidence type="ECO:0000313" key="3">
    <source>
        <dbReference type="WBParaSite" id="TCNE_0000525001-mRNA-1"/>
    </source>
</evidence>
<sequence length="105" mass="12174">MFLHKIIMNLGLINLGEQVARNVWNTLHQYGIDEEMMKEAAPKGARNAIIGMYRIVLYQSQAKDDDEERNRVSDRIAFFDELLLHSDRAIRVKRSKCALDTLLKV</sequence>
<keyword evidence="2" id="KW-1185">Reference proteome</keyword>
<dbReference type="AlphaFoldDB" id="A0A183U9T0"/>
<dbReference type="Proteomes" id="UP000050794">
    <property type="component" value="Unassembled WGS sequence"/>
</dbReference>
<organism evidence="2 3">
    <name type="scientific">Toxocara canis</name>
    <name type="common">Canine roundworm</name>
    <dbReference type="NCBI Taxonomy" id="6265"/>
    <lineage>
        <taxon>Eukaryota</taxon>
        <taxon>Metazoa</taxon>
        <taxon>Ecdysozoa</taxon>
        <taxon>Nematoda</taxon>
        <taxon>Chromadorea</taxon>
        <taxon>Rhabditida</taxon>
        <taxon>Spirurina</taxon>
        <taxon>Ascaridomorpha</taxon>
        <taxon>Ascaridoidea</taxon>
        <taxon>Toxocaridae</taxon>
        <taxon>Toxocara</taxon>
    </lineage>
</organism>
<gene>
    <name evidence="1" type="ORF">TCNE_LOCUS5250</name>
</gene>
<dbReference type="WBParaSite" id="TCNE_0000525001-mRNA-1">
    <property type="protein sequence ID" value="TCNE_0000525001-mRNA-1"/>
    <property type="gene ID" value="TCNE_0000525001"/>
</dbReference>
<accession>A0A183U9T0</accession>
<dbReference type="EMBL" id="UYWY01012273">
    <property type="protein sequence ID" value="VDM34681.1"/>
    <property type="molecule type" value="Genomic_DNA"/>
</dbReference>
<name>A0A183U9T0_TOXCA</name>
<reference evidence="1 2" key="2">
    <citation type="submission" date="2018-11" db="EMBL/GenBank/DDBJ databases">
        <authorList>
            <consortium name="Pathogen Informatics"/>
        </authorList>
    </citation>
    <scope>NUCLEOTIDE SEQUENCE [LARGE SCALE GENOMIC DNA]</scope>
</reference>
<reference evidence="3" key="1">
    <citation type="submission" date="2016-06" db="UniProtKB">
        <authorList>
            <consortium name="WormBaseParasite"/>
        </authorList>
    </citation>
    <scope>IDENTIFICATION</scope>
</reference>